<feature type="transmembrane region" description="Helical" evidence="8">
    <location>
        <begin position="259"/>
        <end position="279"/>
    </location>
</feature>
<dbReference type="SUPFAM" id="SSF103481">
    <property type="entry name" value="Multidrug resistance efflux transporter EmrE"/>
    <property type="match status" value="2"/>
</dbReference>
<feature type="transmembrane region" description="Helical" evidence="8">
    <location>
        <begin position="75"/>
        <end position="98"/>
    </location>
</feature>
<feature type="domain" description="EamA" evidence="9">
    <location>
        <begin position="14"/>
        <end position="149"/>
    </location>
</feature>
<proteinExistence type="inferred from homology"/>
<evidence type="ECO:0000256" key="8">
    <source>
        <dbReference type="SAM" id="Phobius"/>
    </source>
</evidence>
<dbReference type="OrthoDB" id="154915at2"/>
<keyword evidence="5 8" id="KW-1133">Transmembrane helix</keyword>
<evidence type="ECO:0000313" key="10">
    <source>
        <dbReference type="EMBL" id="PKV79297.1"/>
    </source>
</evidence>
<feature type="transmembrane region" description="Helical" evidence="8">
    <location>
        <begin position="39"/>
        <end position="63"/>
    </location>
</feature>
<keyword evidence="4 8" id="KW-0812">Transmembrane</keyword>
<dbReference type="Proteomes" id="UP000233766">
    <property type="component" value="Unassembled WGS sequence"/>
</dbReference>
<keyword evidence="11" id="KW-1185">Reference proteome</keyword>
<dbReference type="InterPro" id="IPR000620">
    <property type="entry name" value="EamA_dom"/>
</dbReference>
<dbReference type="GO" id="GO:0005886">
    <property type="term" value="C:plasma membrane"/>
    <property type="evidence" value="ECO:0007669"/>
    <property type="project" value="UniProtKB-SubCell"/>
</dbReference>
<evidence type="ECO:0000259" key="9">
    <source>
        <dbReference type="Pfam" id="PF00892"/>
    </source>
</evidence>
<dbReference type="InterPro" id="IPR037185">
    <property type="entry name" value="EmrE-like"/>
</dbReference>
<dbReference type="AlphaFoldDB" id="A0A2N3VCE8"/>
<dbReference type="PANTHER" id="PTHR32322">
    <property type="entry name" value="INNER MEMBRANE TRANSPORTER"/>
    <property type="match status" value="1"/>
</dbReference>
<evidence type="ECO:0000256" key="7">
    <source>
        <dbReference type="SAM" id="MobiDB-lite"/>
    </source>
</evidence>
<feature type="transmembrane region" description="Helical" evidence="8">
    <location>
        <begin position="227"/>
        <end position="247"/>
    </location>
</feature>
<evidence type="ECO:0000256" key="4">
    <source>
        <dbReference type="ARBA" id="ARBA00022692"/>
    </source>
</evidence>
<evidence type="ECO:0000256" key="6">
    <source>
        <dbReference type="ARBA" id="ARBA00023136"/>
    </source>
</evidence>
<organism evidence="10 11">
    <name type="scientific">Nocardia fluminea</name>
    <dbReference type="NCBI Taxonomy" id="134984"/>
    <lineage>
        <taxon>Bacteria</taxon>
        <taxon>Bacillati</taxon>
        <taxon>Actinomycetota</taxon>
        <taxon>Actinomycetes</taxon>
        <taxon>Mycobacteriales</taxon>
        <taxon>Nocardiaceae</taxon>
        <taxon>Nocardia</taxon>
    </lineage>
</organism>
<name>A0A2N3VCE8_9NOCA</name>
<dbReference type="EMBL" id="PJMW01000002">
    <property type="protein sequence ID" value="PKV79297.1"/>
    <property type="molecule type" value="Genomic_DNA"/>
</dbReference>
<evidence type="ECO:0000256" key="5">
    <source>
        <dbReference type="ARBA" id="ARBA00022989"/>
    </source>
</evidence>
<feature type="domain" description="EamA" evidence="9">
    <location>
        <begin position="160"/>
        <end position="301"/>
    </location>
</feature>
<gene>
    <name evidence="10" type="ORF">ATK86_3688</name>
</gene>
<comment type="subcellular location">
    <subcellularLocation>
        <location evidence="1">Cell membrane</location>
        <topology evidence="1">Multi-pass membrane protein</topology>
    </subcellularLocation>
</comment>
<comment type="similarity">
    <text evidence="2">Belongs to the EamA transporter family.</text>
</comment>
<dbReference type="PANTHER" id="PTHR32322:SF18">
    <property type="entry name" value="S-ADENOSYLMETHIONINE_S-ADENOSYLHOMOCYSTEINE TRANSPORTER"/>
    <property type="match status" value="1"/>
</dbReference>
<accession>A0A2N3VCE8</accession>
<feature type="transmembrane region" description="Helical" evidence="8">
    <location>
        <begin position="104"/>
        <end position="124"/>
    </location>
</feature>
<feature type="transmembrane region" description="Helical" evidence="8">
    <location>
        <begin position="190"/>
        <end position="215"/>
    </location>
</feature>
<reference evidence="10 11" key="1">
    <citation type="submission" date="2017-12" db="EMBL/GenBank/DDBJ databases">
        <title>Sequencing the genomes of 1000 Actinobacteria strains.</title>
        <authorList>
            <person name="Klenk H.-P."/>
        </authorList>
    </citation>
    <scope>NUCLEOTIDE SEQUENCE [LARGE SCALE GENOMIC DNA]</scope>
    <source>
        <strain evidence="10 11">DSM 44489</strain>
    </source>
</reference>
<feature type="transmembrane region" description="Helical" evidence="8">
    <location>
        <begin position="131"/>
        <end position="155"/>
    </location>
</feature>
<keyword evidence="6 8" id="KW-0472">Membrane</keyword>
<keyword evidence="3" id="KW-1003">Cell membrane</keyword>
<feature type="transmembrane region" description="Helical" evidence="8">
    <location>
        <begin position="161"/>
        <end position="178"/>
    </location>
</feature>
<evidence type="ECO:0000256" key="3">
    <source>
        <dbReference type="ARBA" id="ARBA00022475"/>
    </source>
</evidence>
<sequence length="332" mass="33859">MATLTHDSAIRMRSGLLLALASATSFGLSGPLARGLMNAGWSAAAVVAARVLLAGVVLLPLALPHLRGNWTLLRANANLIVAYGLVAVAGTQLAYFNAVAHMEVGAALLIEYTAPIAVVGWLWVRHRQQPGAATIAGAVLGIAGLLLVLDVAAGLSTDPIGITWALAAMLGAAAYFVLSAHGGDLPGTVLACGGLLIGGLTLILAGALGIVPFHATTHEVAFADFTTPWWIPILVIGIVTAAIAYVTGIAATRRLGSRLASFVALTEVLAALLFAWLLLAEAPRPIQLLGGALILIGVVTVRLGEPTTSALGDPETPADLLDDASTLSQPEP</sequence>
<dbReference type="RefSeq" id="WP_101465570.1">
    <property type="nucleotide sequence ID" value="NZ_PJMW01000002.1"/>
</dbReference>
<dbReference type="Pfam" id="PF00892">
    <property type="entry name" value="EamA"/>
    <property type="match status" value="2"/>
</dbReference>
<feature type="region of interest" description="Disordered" evidence="7">
    <location>
        <begin position="309"/>
        <end position="332"/>
    </location>
</feature>
<dbReference type="InterPro" id="IPR050638">
    <property type="entry name" value="AA-Vitamin_Transporters"/>
</dbReference>
<evidence type="ECO:0000256" key="1">
    <source>
        <dbReference type="ARBA" id="ARBA00004651"/>
    </source>
</evidence>
<comment type="caution">
    <text evidence="10">The sequence shown here is derived from an EMBL/GenBank/DDBJ whole genome shotgun (WGS) entry which is preliminary data.</text>
</comment>
<evidence type="ECO:0000256" key="2">
    <source>
        <dbReference type="ARBA" id="ARBA00007362"/>
    </source>
</evidence>
<protein>
    <submittedName>
        <fullName evidence="10">Threonine/homoserine efflux transporter RhtA</fullName>
    </submittedName>
</protein>
<evidence type="ECO:0000313" key="11">
    <source>
        <dbReference type="Proteomes" id="UP000233766"/>
    </source>
</evidence>